<feature type="domain" description="Peptidase M28" evidence="21">
    <location>
        <begin position="256"/>
        <end position="435"/>
    </location>
</feature>
<keyword evidence="16" id="KW-0865">Zymogen</keyword>
<evidence type="ECO:0000256" key="14">
    <source>
        <dbReference type="ARBA" id="ARBA00023034"/>
    </source>
</evidence>
<comment type="caution">
    <text evidence="22">The sequence shown here is derived from an EMBL/GenBank/DDBJ whole genome shotgun (WGS) entry which is preliminary data.</text>
</comment>
<evidence type="ECO:0000256" key="16">
    <source>
        <dbReference type="ARBA" id="ARBA00023145"/>
    </source>
</evidence>
<evidence type="ECO:0000256" key="2">
    <source>
        <dbReference type="ARBA" id="ARBA00004371"/>
    </source>
</evidence>
<name>A0ABW7NC34_9BACT</name>
<evidence type="ECO:0000256" key="4">
    <source>
        <dbReference type="ARBA" id="ARBA00004613"/>
    </source>
</evidence>
<evidence type="ECO:0000259" key="21">
    <source>
        <dbReference type="Pfam" id="PF04389"/>
    </source>
</evidence>
<dbReference type="Gene3D" id="3.40.630.10">
    <property type="entry name" value="Zn peptidases"/>
    <property type="match status" value="1"/>
</dbReference>
<dbReference type="PANTHER" id="PTHR12053">
    <property type="entry name" value="PROTEASE FAMILY M28 PLASMA GLUTAMATE CARBOXYPEPTIDASE-RELATED"/>
    <property type="match status" value="1"/>
</dbReference>
<dbReference type="InterPro" id="IPR039866">
    <property type="entry name" value="CPQ"/>
</dbReference>
<keyword evidence="14" id="KW-0333">Golgi apparatus</keyword>
<evidence type="ECO:0000256" key="13">
    <source>
        <dbReference type="ARBA" id="ARBA00022833"/>
    </source>
</evidence>
<comment type="subunit">
    <text evidence="19">Homodimer. The monomeric form is inactive while the homodimer is active.</text>
</comment>
<evidence type="ECO:0000256" key="3">
    <source>
        <dbReference type="ARBA" id="ARBA00004555"/>
    </source>
</evidence>
<evidence type="ECO:0000256" key="19">
    <source>
        <dbReference type="ARBA" id="ARBA00025833"/>
    </source>
</evidence>
<comment type="subcellular location">
    <subcellularLocation>
        <location evidence="1">Endoplasmic reticulum</location>
    </subcellularLocation>
    <subcellularLocation>
        <location evidence="3">Golgi apparatus</location>
    </subcellularLocation>
    <subcellularLocation>
        <location evidence="2">Lysosome</location>
    </subcellularLocation>
    <subcellularLocation>
        <location evidence="4">Secreted</location>
    </subcellularLocation>
</comment>
<keyword evidence="8" id="KW-0645">Protease</keyword>
<evidence type="ECO:0000256" key="6">
    <source>
        <dbReference type="ARBA" id="ARBA00022525"/>
    </source>
</evidence>
<keyword evidence="11" id="KW-0378">Hydrolase</keyword>
<keyword evidence="17" id="KW-0325">Glycoprotein</keyword>
<evidence type="ECO:0000256" key="20">
    <source>
        <dbReference type="ARBA" id="ARBA00033328"/>
    </source>
</evidence>
<evidence type="ECO:0000256" key="5">
    <source>
        <dbReference type="ARBA" id="ARBA00014116"/>
    </source>
</evidence>
<dbReference type="SUPFAM" id="SSF53187">
    <property type="entry name" value="Zn-dependent exopeptidases"/>
    <property type="match status" value="1"/>
</dbReference>
<organism evidence="22 23">
    <name type="scientific">Marinoscillum luteum</name>
    <dbReference type="NCBI Taxonomy" id="861051"/>
    <lineage>
        <taxon>Bacteria</taxon>
        <taxon>Pseudomonadati</taxon>
        <taxon>Bacteroidota</taxon>
        <taxon>Cytophagia</taxon>
        <taxon>Cytophagales</taxon>
        <taxon>Reichenbachiellaceae</taxon>
        <taxon>Marinoscillum</taxon>
    </lineage>
</organism>
<keyword evidence="13" id="KW-0862">Zinc</keyword>
<keyword evidence="6" id="KW-0964">Secreted</keyword>
<proteinExistence type="predicted"/>
<accession>A0ABW7NC34</accession>
<evidence type="ECO:0000256" key="15">
    <source>
        <dbReference type="ARBA" id="ARBA00023049"/>
    </source>
</evidence>
<evidence type="ECO:0000256" key="12">
    <source>
        <dbReference type="ARBA" id="ARBA00022824"/>
    </source>
</evidence>
<gene>
    <name evidence="22" type="ORF">ACHKAR_15350</name>
</gene>
<dbReference type="RefSeq" id="WP_395418262.1">
    <property type="nucleotide sequence ID" value="NZ_JBIPKE010000019.1"/>
</dbReference>
<keyword evidence="15" id="KW-0482">Metalloprotease</keyword>
<evidence type="ECO:0000256" key="17">
    <source>
        <dbReference type="ARBA" id="ARBA00023180"/>
    </source>
</evidence>
<keyword evidence="10" id="KW-0732">Signal</keyword>
<evidence type="ECO:0000256" key="11">
    <source>
        <dbReference type="ARBA" id="ARBA00022801"/>
    </source>
</evidence>
<evidence type="ECO:0000256" key="7">
    <source>
        <dbReference type="ARBA" id="ARBA00022645"/>
    </source>
</evidence>
<keyword evidence="9" id="KW-0479">Metal-binding</keyword>
<dbReference type="InterPro" id="IPR007484">
    <property type="entry name" value="Peptidase_M28"/>
</dbReference>
<evidence type="ECO:0000256" key="18">
    <source>
        <dbReference type="ARBA" id="ARBA00023228"/>
    </source>
</evidence>
<sequence length="454" mass="49903">MKKALFLILFLPVGVFGQDHTAMIKKIYDHQLSESPAYENLRALCKEIGPRLSGSPQAAAAVEYTRQLMLDYGFDTVYLQPVMVPKWVRGSTEIARITNSDKVGTRELRTVALGNSVGTGPAGILAEVVEVKSIEEVNALGKAVAGKIVFYNGEMDPTLVNTFQAYGSAVVQRAYGASEAGKFGAKAVIVRSMTNRRDDIPHTGSLVYKPLMPQIPALAISTNDADLLSDLLQDQKGLKMYVETHCEMQEDVLSYNVIGEIKGAEYPEEIIVVGGHLDSWDVGEGAHDDGGGCMMSIEVGRTFLALGIRPKHTIRIVMFMNEENGLRGGKEYARVAKEKGEKHIAGLESDSGAFGPMGFSSMGEETSRDKIKSWKPYFLPYFVWNFDKVGSGADISPLEDQGVFLMEMEPNPQKYFNYHHTEADVFEAVDKRELELGAGTMTAMTYLIDQEGLK</sequence>
<evidence type="ECO:0000256" key="8">
    <source>
        <dbReference type="ARBA" id="ARBA00022670"/>
    </source>
</evidence>
<reference evidence="22 23" key="1">
    <citation type="journal article" date="2013" name="Int. J. Syst. Evol. Microbiol.">
        <title>Marinoscillum luteum sp. nov., isolated from marine sediment.</title>
        <authorList>
            <person name="Cha I.T."/>
            <person name="Park S.J."/>
            <person name="Kim S.J."/>
            <person name="Kim J.G."/>
            <person name="Jung M.Y."/>
            <person name="Shin K.S."/>
            <person name="Kwon K.K."/>
            <person name="Yang S.H."/>
            <person name="Seo Y.S."/>
            <person name="Rhee S.K."/>
        </authorList>
    </citation>
    <scope>NUCLEOTIDE SEQUENCE [LARGE SCALE GENOMIC DNA]</scope>
    <source>
        <strain evidence="22 23">KCTC 23939</strain>
    </source>
</reference>
<keyword evidence="12" id="KW-0256">Endoplasmic reticulum</keyword>
<dbReference type="Pfam" id="PF04389">
    <property type="entry name" value="Peptidase_M28"/>
    <property type="match status" value="1"/>
</dbReference>
<protein>
    <recommendedName>
        <fullName evidence="5">Carboxypeptidase Q</fullName>
    </recommendedName>
    <alternativeName>
        <fullName evidence="20">Plasma glutamate carboxypeptidase</fullName>
    </alternativeName>
</protein>
<evidence type="ECO:0000313" key="23">
    <source>
        <dbReference type="Proteomes" id="UP001610063"/>
    </source>
</evidence>
<evidence type="ECO:0000256" key="1">
    <source>
        <dbReference type="ARBA" id="ARBA00004240"/>
    </source>
</evidence>
<keyword evidence="18" id="KW-0458">Lysosome</keyword>
<evidence type="ECO:0000256" key="10">
    <source>
        <dbReference type="ARBA" id="ARBA00022729"/>
    </source>
</evidence>
<dbReference type="Proteomes" id="UP001610063">
    <property type="component" value="Unassembled WGS sequence"/>
</dbReference>
<evidence type="ECO:0000313" key="22">
    <source>
        <dbReference type="EMBL" id="MFH6984831.1"/>
    </source>
</evidence>
<dbReference type="PANTHER" id="PTHR12053:SF3">
    <property type="entry name" value="CARBOXYPEPTIDASE Q"/>
    <property type="match status" value="1"/>
</dbReference>
<dbReference type="Gene3D" id="3.50.30.30">
    <property type="match status" value="1"/>
</dbReference>
<keyword evidence="7" id="KW-0121">Carboxypeptidase</keyword>
<keyword evidence="23" id="KW-1185">Reference proteome</keyword>
<dbReference type="EMBL" id="JBIPKE010000019">
    <property type="protein sequence ID" value="MFH6984831.1"/>
    <property type="molecule type" value="Genomic_DNA"/>
</dbReference>
<evidence type="ECO:0000256" key="9">
    <source>
        <dbReference type="ARBA" id="ARBA00022723"/>
    </source>
</evidence>